<dbReference type="GO" id="GO:0005524">
    <property type="term" value="F:ATP binding"/>
    <property type="evidence" value="ECO:0007669"/>
    <property type="project" value="InterPro"/>
</dbReference>
<keyword evidence="3" id="KW-1185">Reference proteome</keyword>
<dbReference type="Gene3D" id="1.10.510.10">
    <property type="entry name" value="Transferase(Phosphotransferase) domain 1"/>
    <property type="match status" value="1"/>
</dbReference>
<sequence length="310" mass="34955">MCVKVMSRLDTSALTEWIKELVLWSHSSHPNVLSFYGVFLESIGPSQRICLVSPFMKNGNLHDYVPRLPQKSRLPLIVDVINGLGYLHVYGIIHSDLKGQNVLISDEGRGLLTDFGASHIVTATAAPTTSTISKTFRFAAPELVEDGAQPSKESDVWAFGCLCYEALSRKSPYYQYTRDFQVVAALSRRELVKRPSPVEVNDEDENNWDLEVDDDWDPIDDQAWILITKCCAPEPGDRLKIPAIQELIADMKVWDDRPAMKAVPGADIFKLRFKPDINLDRVGEILDKLQAQVAPIESEDRSFVEFFNEL</sequence>
<organism evidence="2 3">
    <name type="scientific">Leucocoprinus birnbaumii</name>
    <dbReference type="NCBI Taxonomy" id="56174"/>
    <lineage>
        <taxon>Eukaryota</taxon>
        <taxon>Fungi</taxon>
        <taxon>Dikarya</taxon>
        <taxon>Basidiomycota</taxon>
        <taxon>Agaricomycotina</taxon>
        <taxon>Agaricomycetes</taxon>
        <taxon>Agaricomycetidae</taxon>
        <taxon>Agaricales</taxon>
        <taxon>Agaricineae</taxon>
        <taxon>Agaricaceae</taxon>
        <taxon>Leucocoprinus</taxon>
    </lineage>
</organism>
<dbReference type="AlphaFoldDB" id="A0AAD5VGI1"/>
<name>A0AAD5VGI1_9AGAR</name>
<dbReference type="SUPFAM" id="SSF56112">
    <property type="entry name" value="Protein kinase-like (PK-like)"/>
    <property type="match status" value="1"/>
</dbReference>
<dbReference type="PROSITE" id="PS00108">
    <property type="entry name" value="PROTEIN_KINASE_ST"/>
    <property type="match status" value="1"/>
</dbReference>
<proteinExistence type="predicted"/>
<dbReference type="InterPro" id="IPR000719">
    <property type="entry name" value="Prot_kinase_dom"/>
</dbReference>
<dbReference type="PROSITE" id="PS50011">
    <property type="entry name" value="PROTEIN_KINASE_DOM"/>
    <property type="match status" value="1"/>
</dbReference>
<dbReference type="EMBL" id="JANIEX010001387">
    <property type="protein sequence ID" value="KAJ3558591.1"/>
    <property type="molecule type" value="Genomic_DNA"/>
</dbReference>
<dbReference type="InterPro" id="IPR008271">
    <property type="entry name" value="Ser/Thr_kinase_AS"/>
</dbReference>
<feature type="domain" description="Protein kinase" evidence="1">
    <location>
        <begin position="1"/>
        <end position="248"/>
    </location>
</feature>
<dbReference type="SMART" id="SM00220">
    <property type="entry name" value="S_TKc"/>
    <property type="match status" value="1"/>
</dbReference>
<evidence type="ECO:0000313" key="2">
    <source>
        <dbReference type="EMBL" id="KAJ3558591.1"/>
    </source>
</evidence>
<dbReference type="PANTHER" id="PTHR23257:SF958">
    <property type="entry name" value="SERINE_THREONINE-PROTEIN KINASE WNK4"/>
    <property type="match status" value="1"/>
</dbReference>
<dbReference type="PANTHER" id="PTHR23257">
    <property type="entry name" value="SERINE-THREONINE PROTEIN KINASE"/>
    <property type="match status" value="1"/>
</dbReference>
<dbReference type="Proteomes" id="UP001213000">
    <property type="component" value="Unassembled WGS sequence"/>
</dbReference>
<reference evidence="2" key="1">
    <citation type="submission" date="2022-07" db="EMBL/GenBank/DDBJ databases">
        <title>Genome Sequence of Leucocoprinus birnbaumii.</title>
        <authorList>
            <person name="Buettner E."/>
        </authorList>
    </citation>
    <scope>NUCLEOTIDE SEQUENCE</scope>
    <source>
        <strain evidence="2">VT141</strain>
    </source>
</reference>
<evidence type="ECO:0000313" key="3">
    <source>
        <dbReference type="Proteomes" id="UP001213000"/>
    </source>
</evidence>
<accession>A0AAD5VGI1</accession>
<gene>
    <name evidence="2" type="ORF">NP233_g11479</name>
</gene>
<dbReference type="GO" id="GO:0004672">
    <property type="term" value="F:protein kinase activity"/>
    <property type="evidence" value="ECO:0007669"/>
    <property type="project" value="InterPro"/>
</dbReference>
<dbReference type="Pfam" id="PF00069">
    <property type="entry name" value="Pkinase"/>
    <property type="match status" value="1"/>
</dbReference>
<dbReference type="GO" id="GO:0005737">
    <property type="term" value="C:cytoplasm"/>
    <property type="evidence" value="ECO:0007669"/>
    <property type="project" value="TreeGrafter"/>
</dbReference>
<dbReference type="GO" id="GO:0007165">
    <property type="term" value="P:signal transduction"/>
    <property type="evidence" value="ECO:0007669"/>
    <property type="project" value="TreeGrafter"/>
</dbReference>
<comment type="caution">
    <text evidence="2">The sequence shown here is derived from an EMBL/GenBank/DDBJ whole genome shotgun (WGS) entry which is preliminary data.</text>
</comment>
<dbReference type="InterPro" id="IPR011009">
    <property type="entry name" value="Kinase-like_dom_sf"/>
</dbReference>
<dbReference type="InterPro" id="IPR050167">
    <property type="entry name" value="Ser_Thr_protein_kinase"/>
</dbReference>
<evidence type="ECO:0000259" key="1">
    <source>
        <dbReference type="PROSITE" id="PS50011"/>
    </source>
</evidence>
<protein>
    <recommendedName>
        <fullName evidence="1">Protein kinase domain-containing protein</fullName>
    </recommendedName>
</protein>